<feature type="transmembrane region" description="Helical" evidence="7">
    <location>
        <begin position="413"/>
        <end position="433"/>
    </location>
</feature>
<dbReference type="PANTHER" id="PTHR21257:SF52">
    <property type="entry name" value="DELTA(14)-STEROL REDUCTASE TM7SF2"/>
    <property type="match status" value="1"/>
</dbReference>
<dbReference type="Gene3D" id="1.20.120.1630">
    <property type="match status" value="1"/>
</dbReference>
<proteinExistence type="inferred from homology"/>
<keyword evidence="3 7" id="KW-0812">Transmembrane</keyword>
<evidence type="ECO:0000256" key="4">
    <source>
        <dbReference type="ARBA" id="ARBA00022989"/>
    </source>
</evidence>
<evidence type="ECO:0000256" key="7">
    <source>
        <dbReference type="SAM" id="Phobius"/>
    </source>
</evidence>
<evidence type="ECO:0000256" key="6">
    <source>
        <dbReference type="SAM" id="MobiDB-lite"/>
    </source>
</evidence>
<feature type="transmembrane region" description="Helical" evidence="7">
    <location>
        <begin position="236"/>
        <end position="254"/>
    </location>
</feature>
<comment type="caution">
    <text evidence="9">The sequence shown here is derived from an EMBL/GenBank/DDBJ whole genome shotgun (WGS) entry which is preliminary data.</text>
</comment>
<feature type="transmembrane region" description="Helical" evidence="7">
    <location>
        <begin position="530"/>
        <end position="554"/>
    </location>
</feature>
<evidence type="ECO:0000256" key="5">
    <source>
        <dbReference type="ARBA" id="ARBA00023136"/>
    </source>
</evidence>
<dbReference type="Pfam" id="PF05241">
    <property type="entry name" value="EBP"/>
    <property type="match status" value="1"/>
</dbReference>
<evidence type="ECO:0000313" key="10">
    <source>
        <dbReference type="Proteomes" id="UP001499895"/>
    </source>
</evidence>
<dbReference type="Proteomes" id="UP001499895">
    <property type="component" value="Unassembled WGS sequence"/>
</dbReference>
<feature type="transmembrane region" description="Helical" evidence="7">
    <location>
        <begin position="204"/>
        <end position="224"/>
    </location>
</feature>
<reference evidence="9 10" key="1">
    <citation type="journal article" date="2019" name="Int. J. Syst. Evol. Microbiol.">
        <title>The Global Catalogue of Microorganisms (GCM) 10K type strain sequencing project: providing services to taxonomists for standard genome sequencing and annotation.</title>
        <authorList>
            <consortium name="The Broad Institute Genomics Platform"/>
            <consortium name="The Broad Institute Genome Sequencing Center for Infectious Disease"/>
            <person name="Wu L."/>
            <person name="Ma J."/>
        </authorList>
    </citation>
    <scope>NUCLEOTIDE SEQUENCE [LARGE SCALE GENOMIC DNA]</scope>
    <source>
        <strain evidence="9 10">JCM 10649</strain>
    </source>
</reference>
<accession>A0ABN0ZBI4</accession>
<keyword evidence="10" id="KW-1185">Reference proteome</keyword>
<feature type="transmembrane region" description="Helical" evidence="7">
    <location>
        <begin position="41"/>
        <end position="62"/>
    </location>
</feature>
<organism evidence="9 10">
    <name type="scientific">Streptomyces stramineus</name>
    <dbReference type="NCBI Taxonomy" id="173861"/>
    <lineage>
        <taxon>Bacteria</taxon>
        <taxon>Bacillati</taxon>
        <taxon>Actinomycetota</taxon>
        <taxon>Actinomycetes</taxon>
        <taxon>Kitasatosporales</taxon>
        <taxon>Streptomycetaceae</taxon>
        <taxon>Streptomyces</taxon>
    </lineage>
</organism>
<feature type="transmembrane region" description="Helical" evidence="7">
    <location>
        <begin position="306"/>
        <end position="324"/>
    </location>
</feature>
<feature type="domain" description="EXPERA" evidence="8">
    <location>
        <begin position="410"/>
        <end position="554"/>
    </location>
</feature>
<evidence type="ECO:0000256" key="2">
    <source>
        <dbReference type="ARBA" id="ARBA00005402"/>
    </source>
</evidence>
<gene>
    <name evidence="9" type="ORF">GCM10009544_00580</name>
</gene>
<dbReference type="PROSITE" id="PS51751">
    <property type="entry name" value="EXPERA"/>
    <property type="match status" value="1"/>
</dbReference>
<keyword evidence="5 7" id="KW-0472">Membrane</keyword>
<keyword evidence="4 7" id="KW-1133">Transmembrane helix</keyword>
<feature type="transmembrane region" description="Helical" evidence="7">
    <location>
        <begin position="113"/>
        <end position="134"/>
    </location>
</feature>
<feature type="transmembrane region" description="Helical" evidence="7">
    <location>
        <begin position="82"/>
        <end position="101"/>
    </location>
</feature>
<dbReference type="InterPro" id="IPR001171">
    <property type="entry name" value="ERG24_DHCR-like"/>
</dbReference>
<feature type="region of interest" description="Disordered" evidence="6">
    <location>
        <begin position="590"/>
        <end position="612"/>
    </location>
</feature>
<name>A0ABN0ZBI4_9ACTN</name>
<evidence type="ECO:0000259" key="8">
    <source>
        <dbReference type="PROSITE" id="PS51751"/>
    </source>
</evidence>
<dbReference type="PANTHER" id="PTHR21257">
    <property type="entry name" value="DELTA(14)-STEROL REDUCTASE"/>
    <property type="match status" value="1"/>
</dbReference>
<protein>
    <recommendedName>
        <fullName evidence="8">EXPERA domain-containing protein</fullName>
    </recommendedName>
</protein>
<feature type="transmembrane region" description="Helical" evidence="7">
    <location>
        <begin position="470"/>
        <end position="492"/>
    </location>
</feature>
<feature type="transmembrane region" description="Helical" evidence="7">
    <location>
        <begin position="336"/>
        <end position="362"/>
    </location>
</feature>
<evidence type="ECO:0000313" key="9">
    <source>
        <dbReference type="EMBL" id="GAA0441807.1"/>
    </source>
</evidence>
<feature type="transmembrane region" description="Helical" evidence="7">
    <location>
        <begin position="266"/>
        <end position="285"/>
    </location>
</feature>
<feature type="transmembrane region" description="Helical" evidence="7">
    <location>
        <begin position="173"/>
        <end position="192"/>
    </location>
</feature>
<feature type="compositionally biased region" description="Basic and acidic residues" evidence="6">
    <location>
        <begin position="594"/>
        <end position="612"/>
    </location>
</feature>
<evidence type="ECO:0000256" key="1">
    <source>
        <dbReference type="ARBA" id="ARBA00004141"/>
    </source>
</evidence>
<sequence length="612" mass="66761">MRLLLRSGDAAGRPPVLPAATACRLGCSAVMESSLEGWGTVGFALVLVVGFVGVLFAGSLLLPGRVHAGSPLGDGSRESYRLNGFLLFGLALAATAAVWWVRPDALGFVADHSPALFVAANVLAFAVAGALYAVGRRRGAGAGAGRGAAAVVREWFLGVELNPKLAGVDLKLFSYRPSLIGLFLVNVSFAAAQYAERGELGGRMVLYQVMFLLYVANYFQFEYGMVHTWDIKAERFGWMLVWGDFVLVPFFYSLPGRVLRDVESPLPWWQAALSIALFAAGFWMFRGANAQKHRFKEDARAVIWGRPARALGGRLLVSGFWGVGRKLNYTGELMMYTAWTMLCGTASLLPYAVPVFLAALFVHRALRDDRRCRAKYGRLWSAYCRTATFRMVPFDSPRSGGVRGARLPRQERAAVGFLVFSLVMAFTLELYFVTAWRTIDQHQDVFARLFRVYGMGDSTYYGQGDVALPFALETINVFLTQGLNIALIVAIVRGLPWRYPLQLAVSSYVAYSVLLYFWHAHAGGYPAMPVHSPLAFFVFYAPNLPWFLGNLWMAGSAFRAMTARLGPARAAGEPSPSAAAGVPAAAGVITGRGKRSEAAPRPAAEEPRPSGR</sequence>
<feature type="transmembrane region" description="Helical" evidence="7">
    <location>
        <begin position="499"/>
        <end position="518"/>
    </location>
</feature>
<dbReference type="Pfam" id="PF01222">
    <property type="entry name" value="ERG4_ERG24"/>
    <property type="match status" value="1"/>
</dbReference>
<dbReference type="EMBL" id="BAAAHB010000001">
    <property type="protein sequence ID" value="GAA0441807.1"/>
    <property type="molecule type" value="Genomic_DNA"/>
</dbReference>
<comment type="similarity">
    <text evidence="2">Belongs to the ERG4/ERG24 family.</text>
</comment>
<comment type="subcellular location">
    <subcellularLocation>
        <location evidence="1">Membrane</location>
        <topology evidence="1">Multi-pass membrane protein</topology>
    </subcellularLocation>
</comment>
<evidence type="ECO:0000256" key="3">
    <source>
        <dbReference type="ARBA" id="ARBA00022692"/>
    </source>
</evidence>
<dbReference type="InterPro" id="IPR033118">
    <property type="entry name" value="EXPERA"/>
</dbReference>